<evidence type="ECO:0008006" key="5">
    <source>
        <dbReference type="Google" id="ProtNLM"/>
    </source>
</evidence>
<dbReference type="PANTHER" id="PTHR36932:SF1">
    <property type="entry name" value="CAPSULAR POLYSACCHARIDE BIOSYNTHESIS PROTEIN"/>
    <property type="match status" value="1"/>
</dbReference>
<name>A0A2M9ZNU0_9LEPT</name>
<dbReference type="Gene3D" id="3.40.50.12780">
    <property type="entry name" value="N-terminal domain of ligase-like"/>
    <property type="match status" value="1"/>
</dbReference>
<dbReference type="Proteomes" id="UP000231962">
    <property type="component" value="Unassembled WGS sequence"/>
</dbReference>
<dbReference type="Proteomes" id="UP000231990">
    <property type="component" value="Unassembled WGS sequence"/>
</dbReference>
<evidence type="ECO:0000313" key="3">
    <source>
        <dbReference type="Proteomes" id="UP000231962"/>
    </source>
</evidence>
<gene>
    <name evidence="1" type="ORF">CH360_10420</name>
    <name evidence="2" type="ORF">CH373_09275</name>
</gene>
<proteinExistence type="predicted"/>
<dbReference type="InterPro" id="IPR042099">
    <property type="entry name" value="ANL_N_sf"/>
</dbReference>
<protein>
    <recommendedName>
        <fullName evidence="5">Adenylate-forming protein</fullName>
    </recommendedName>
</protein>
<dbReference type="InterPro" id="IPR053158">
    <property type="entry name" value="CapK_Type1_Caps_Biosynth"/>
</dbReference>
<dbReference type="SUPFAM" id="SSF56801">
    <property type="entry name" value="Acetyl-CoA synthetase-like"/>
    <property type="match status" value="1"/>
</dbReference>
<dbReference type="RefSeq" id="WP_100713961.1">
    <property type="nucleotide sequence ID" value="NZ_NPDY01000008.1"/>
</dbReference>
<organism evidence="2 4">
    <name type="scientific">Leptospira perolatii</name>
    <dbReference type="NCBI Taxonomy" id="2023191"/>
    <lineage>
        <taxon>Bacteria</taxon>
        <taxon>Pseudomonadati</taxon>
        <taxon>Spirochaetota</taxon>
        <taxon>Spirochaetia</taxon>
        <taxon>Leptospirales</taxon>
        <taxon>Leptospiraceae</taxon>
        <taxon>Leptospira</taxon>
    </lineage>
</organism>
<dbReference type="EMBL" id="NPDZ01000004">
    <property type="protein sequence ID" value="PJZ73665.1"/>
    <property type="molecule type" value="Genomic_DNA"/>
</dbReference>
<reference evidence="3 4" key="1">
    <citation type="submission" date="2017-07" db="EMBL/GenBank/DDBJ databases">
        <title>Leptospira spp. isolated from tropical soils.</title>
        <authorList>
            <person name="Thibeaux R."/>
            <person name="Iraola G."/>
            <person name="Ferres I."/>
            <person name="Bierque E."/>
            <person name="Girault D."/>
            <person name="Soupe-Gilbert M.-E."/>
            <person name="Picardeau M."/>
            <person name="Goarant C."/>
        </authorList>
    </citation>
    <scope>NUCLEOTIDE SEQUENCE [LARGE SCALE GENOMIC DNA]</scope>
    <source>
        <strain evidence="2 4">FH1-B-B1</strain>
        <strain evidence="1 3">FH1-B-C1</strain>
    </source>
</reference>
<evidence type="ECO:0000313" key="2">
    <source>
        <dbReference type="EMBL" id="PJZ73665.1"/>
    </source>
</evidence>
<dbReference type="PANTHER" id="PTHR36932">
    <property type="entry name" value="CAPSULAR POLYSACCHARIDE BIOSYNTHESIS PROTEIN"/>
    <property type="match status" value="1"/>
</dbReference>
<dbReference type="OrthoDB" id="580775at2"/>
<dbReference type="AlphaFoldDB" id="A0A2M9ZNU0"/>
<evidence type="ECO:0000313" key="4">
    <source>
        <dbReference type="Proteomes" id="UP000231990"/>
    </source>
</evidence>
<dbReference type="EMBL" id="NPDY01000008">
    <property type="protein sequence ID" value="PJZ69678.1"/>
    <property type="molecule type" value="Genomic_DNA"/>
</dbReference>
<evidence type="ECO:0000313" key="1">
    <source>
        <dbReference type="EMBL" id="PJZ69678.1"/>
    </source>
</evidence>
<keyword evidence="3" id="KW-1185">Reference proteome</keyword>
<accession>A0A2M9ZNU0</accession>
<comment type="caution">
    <text evidence="2">The sequence shown here is derived from an EMBL/GenBank/DDBJ whole genome shotgun (WGS) entry which is preliminary data.</text>
</comment>
<sequence>MNFLMMMDLLRRRRTLRSRESWSREKLDQYRAAGLRELREFATSKSPFYRKLHSGLTEKPLEELPVITKKDMMENFDDFVTDRNVKLSEVESYLSDLKSDSKFLNKYWVSTTSGSTGKRGIILSDYNEWMNVIASYSRANEWSGIRVDLFHPMRMAVVSSTAPWHQSARVGMTVKSPWVPSIRLSAAEPLSEIVAGLNQFQPQSLIAYSSMVRILAVEQLEKRLSIHPKAVVSSSEVLTEETRKLATKAWGIAPFNVYPATETAGLGCECKLHTGLHMFEDLVITEVVDENNRPVEPGTLGAKVLVSVLFSRTQPLIRYEMSDRICVSEKMCDCGRPFRLISNIEGRMEDIFSIPGKSGILRIHPVLFHKVLDKIPAGAWQLRQERDSMRVLVASPASNFNVDLIREELRSALMQVGAIIPTISIEIVESIPKTIAGKSPILVPYKEVAAKRL</sequence>